<evidence type="ECO:0000313" key="1">
    <source>
        <dbReference type="EMBL" id="MDR6512861.1"/>
    </source>
</evidence>
<protein>
    <recommendedName>
        <fullName evidence="3">SIR2-like domain-containing protein</fullName>
    </recommendedName>
</protein>
<reference evidence="1 2" key="1">
    <citation type="submission" date="2023-07" db="EMBL/GenBank/DDBJ databases">
        <title>Sorghum-associated microbial communities from plants grown in Nebraska, USA.</title>
        <authorList>
            <person name="Schachtman D."/>
        </authorList>
    </citation>
    <scope>NUCLEOTIDE SEQUENCE [LARGE SCALE GENOMIC DNA]</scope>
    <source>
        <strain evidence="1 2">DS1027</strain>
    </source>
</reference>
<evidence type="ECO:0000313" key="2">
    <source>
        <dbReference type="Proteomes" id="UP001184150"/>
    </source>
</evidence>
<dbReference type="Gene3D" id="3.40.50.10140">
    <property type="entry name" value="Toll/interleukin-1 receptor homology (TIR) domain"/>
    <property type="match status" value="1"/>
</dbReference>
<dbReference type="InterPro" id="IPR035897">
    <property type="entry name" value="Toll_tir_struct_dom_sf"/>
</dbReference>
<gene>
    <name evidence="1" type="ORF">J2792_003748</name>
</gene>
<dbReference type="InterPro" id="IPR029035">
    <property type="entry name" value="DHS-like_NAD/FAD-binding_dom"/>
</dbReference>
<keyword evidence="2" id="KW-1185">Reference proteome</keyword>
<organism evidence="1 2">
    <name type="scientific">Novosphingobium capsulatum</name>
    <dbReference type="NCBI Taxonomy" id="13688"/>
    <lineage>
        <taxon>Bacteria</taxon>
        <taxon>Pseudomonadati</taxon>
        <taxon>Pseudomonadota</taxon>
        <taxon>Alphaproteobacteria</taxon>
        <taxon>Sphingomonadales</taxon>
        <taxon>Sphingomonadaceae</taxon>
        <taxon>Novosphingobium</taxon>
    </lineage>
</organism>
<proteinExistence type="predicted"/>
<name>A0ABU1MRA1_9SPHN</name>
<dbReference type="SUPFAM" id="SSF52467">
    <property type="entry name" value="DHS-like NAD/FAD-binding domain"/>
    <property type="match status" value="1"/>
</dbReference>
<dbReference type="Proteomes" id="UP001184150">
    <property type="component" value="Unassembled WGS sequence"/>
</dbReference>
<dbReference type="RefSeq" id="WP_309806272.1">
    <property type="nucleotide sequence ID" value="NZ_JAVDRD010000012.1"/>
</dbReference>
<comment type="caution">
    <text evidence="1">The sequence shown here is derived from an EMBL/GenBank/DDBJ whole genome shotgun (WGS) entry which is preliminary data.</text>
</comment>
<sequence length="547" mass="60695">MAKYLQHFPKPLLDDLVAGRWLPVLGAGMSMNAKLPPGVKMPLWPDLGNALAGEMTAYSSASALDSISAYQHEYGRAKLIERLTRLLLIKEAEPGDTHRAFCSIPFDIVCTTNFDFLLERQYDAIPRYVYPVIDEEQLSINGVHAGTQLLKLHGDLRHPSRLIVTEEDYDGFLSRYPLIATYLANLLITNTAVFVGYSLDDPDFRQIWSIVSDRLGKTRRMAYAIMVDASGSDVVRFERRGVKIINLPGSKSHYPSILADTFNELREHIRDNVISVSKVTEEEPLRELSLPRDSSTRLCFFSLPVELVSLYRSRVFPRVEELGFVPVVAEDVISPGQNISAKIDALIDRSSAMVVEMASPWTRAEFDIAVARNRSASPDRAHLPIVIVTNDPAQVPNLSGPYQVINRQSLSDDAFDAFTAELVKRLTQAAEAQPVRGNEAQRLLAAHEYRAAVIAAISGLEVVLQKYVGSAITSGVSIRIHRPLPLRTMLDQALEMALITEIEQKSIREWMSVRNAAIHLGEAVSAKVAKSIVDGVNRIVGRITGQT</sequence>
<dbReference type="Pfam" id="PF13289">
    <property type="entry name" value="SIR2_2"/>
    <property type="match status" value="1"/>
</dbReference>
<dbReference type="EMBL" id="JAVDRD010000012">
    <property type="protein sequence ID" value="MDR6512861.1"/>
    <property type="molecule type" value="Genomic_DNA"/>
</dbReference>
<evidence type="ECO:0008006" key="3">
    <source>
        <dbReference type="Google" id="ProtNLM"/>
    </source>
</evidence>
<accession>A0ABU1MRA1</accession>